<feature type="chain" id="PRO_5035230287" evidence="5">
    <location>
        <begin position="28"/>
        <end position="281"/>
    </location>
</feature>
<evidence type="ECO:0000256" key="5">
    <source>
        <dbReference type="SAM" id="SignalP"/>
    </source>
</evidence>
<dbReference type="InterPro" id="IPR001190">
    <property type="entry name" value="SRCR"/>
</dbReference>
<keyword evidence="5" id="KW-0732">Signal</keyword>
<proteinExistence type="predicted"/>
<dbReference type="Pfam" id="PF00530">
    <property type="entry name" value="SRCR"/>
    <property type="match status" value="1"/>
</dbReference>
<keyword evidence="4" id="KW-1133">Transmembrane helix</keyword>
<feature type="transmembrane region" description="Helical" evidence="4">
    <location>
        <begin position="169"/>
        <end position="195"/>
    </location>
</feature>
<name>A0A8J1JIZ7_XENTR</name>
<keyword evidence="7" id="KW-1185">Reference proteome</keyword>
<evidence type="ECO:0000256" key="2">
    <source>
        <dbReference type="PROSITE-ProRule" id="PRU00196"/>
    </source>
</evidence>
<dbReference type="PANTHER" id="PTHR47309:SF1">
    <property type="entry name" value="T-CELL SURFACE GLYCOPROTEIN CD5"/>
    <property type="match status" value="1"/>
</dbReference>
<organism evidence="7 8">
    <name type="scientific">Xenopus tropicalis</name>
    <name type="common">Western clawed frog</name>
    <name type="synonym">Silurana tropicalis</name>
    <dbReference type="NCBI Taxonomy" id="8364"/>
    <lineage>
        <taxon>Eukaryota</taxon>
        <taxon>Metazoa</taxon>
        <taxon>Chordata</taxon>
        <taxon>Craniata</taxon>
        <taxon>Vertebrata</taxon>
        <taxon>Euteleostomi</taxon>
        <taxon>Amphibia</taxon>
        <taxon>Batrachia</taxon>
        <taxon>Anura</taxon>
        <taxon>Pipoidea</taxon>
        <taxon>Pipidae</taxon>
        <taxon>Xenopodinae</taxon>
        <taxon>Xenopus</taxon>
        <taxon>Silurana</taxon>
    </lineage>
</organism>
<dbReference type="InterPro" id="IPR036772">
    <property type="entry name" value="SRCR-like_dom_sf"/>
</dbReference>
<dbReference type="RefSeq" id="XP_031757843.1">
    <property type="nucleotide sequence ID" value="XM_031901983.1"/>
</dbReference>
<protein>
    <submittedName>
        <fullName evidence="8">Uncharacterized protein LOC116410833</fullName>
    </submittedName>
</protein>
<dbReference type="Xenbase" id="XB-GENE-29096447">
    <property type="gene designation" value="cd5"/>
</dbReference>
<evidence type="ECO:0000256" key="4">
    <source>
        <dbReference type="SAM" id="Phobius"/>
    </source>
</evidence>
<dbReference type="SMART" id="SM00202">
    <property type="entry name" value="SR"/>
    <property type="match status" value="1"/>
</dbReference>
<dbReference type="KEGG" id="xtr:116410833"/>
<dbReference type="AlphaFoldDB" id="A0A8J1JIZ7"/>
<dbReference type="CTD" id="921"/>
<reference evidence="8" key="1">
    <citation type="submission" date="2025-08" db="UniProtKB">
        <authorList>
            <consortium name="RefSeq"/>
        </authorList>
    </citation>
    <scope>IDENTIFICATION</scope>
    <source>
        <strain evidence="8">Nigerian</strain>
        <tissue evidence="8">Liver and blood</tissue>
    </source>
</reference>
<dbReference type="Gene3D" id="3.10.250.10">
    <property type="entry name" value="SRCR-like domain"/>
    <property type="match status" value="1"/>
</dbReference>
<keyword evidence="4" id="KW-0472">Membrane</keyword>
<feature type="region of interest" description="Disordered" evidence="3">
    <location>
        <begin position="215"/>
        <end position="241"/>
    </location>
</feature>
<evidence type="ECO:0000256" key="3">
    <source>
        <dbReference type="SAM" id="MobiDB-lite"/>
    </source>
</evidence>
<accession>A0A8J1JIZ7</accession>
<keyword evidence="4" id="KW-0812">Transmembrane</keyword>
<dbReference type="InterPro" id="IPR003566">
    <property type="entry name" value="Tcell_CD5"/>
</dbReference>
<feature type="disulfide bond" evidence="2">
    <location>
        <begin position="96"/>
        <end position="106"/>
    </location>
</feature>
<evidence type="ECO:0000259" key="6">
    <source>
        <dbReference type="PROSITE" id="PS50287"/>
    </source>
</evidence>
<dbReference type="GeneID" id="116410833"/>
<evidence type="ECO:0000313" key="9">
    <source>
        <dbReference type="Xenbase" id="XB-GENE-29096447"/>
    </source>
</evidence>
<feature type="disulfide bond" evidence="2">
    <location>
        <begin position="51"/>
        <end position="115"/>
    </location>
</feature>
<dbReference type="AGR" id="Xenbase:XB-GENE-29096447"/>
<feature type="signal peptide" evidence="5">
    <location>
        <begin position="1"/>
        <end position="27"/>
    </location>
</feature>
<evidence type="ECO:0000256" key="1">
    <source>
        <dbReference type="ARBA" id="ARBA00023157"/>
    </source>
</evidence>
<dbReference type="PANTHER" id="PTHR47309">
    <property type="entry name" value="T-CELL SURFACE GLYCOPROTEIN CD5"/>
    <property type="match status" value="1"/>
</dbReference>
<gene>
    <name evidence="9" type="primary">cd5</name>
    <name evidence="8" type="synonym">LOC116410833</name>
</gene>
<dbReference type="OrthoDB" id="544868at2759"/>
<evidence type="ECO:0000313" key="8">
    <source>
        <dbReference type="RefSeq" id="XP_031757843.1"/>
    </source>
</evidence>
<dbReference type="GO" id="GO:0016020">
    <property type="term" value="C:membrane"/>
    <property type="evidence" value="ECO:0007669"/>
    <property type="project" value="InterPro"/>
</dbReference>
<dbReference type="Proteomes" id="UP000008143">
    <property type="component" value="Chromosome 5"/>
</dbReference>
<comment type="caution">
    <text evidence="2">Lacks conserved residue(s) required for the propagation of feature annotation.</text>
</comment>
<sequence length="281" mass="30873">MDSADWTLLRLWGLCCVTVSFIAGTRELNLSHSPCAGFLQLCANSNCLRFCGTRWNEKSGHVACAQLNCGTALLALTDLSDSRDRQRHLVPQEYWCHGNESSMERCPISEQQENCTGNPVFLICTGMGQEITVENLTADPEPQVSPTRPTGTSLVKLPCNLEPCSEQSLLVPLLGLLLGLSLLCLLAMCCCPPILRKIRRRVSKKTESQWIGPTRARHNASFHQTQGGGAAQSQGHRSEPNEYCQAPHCHLLSAYPALEGLLRVPDTLSESEYDLGSLRPL</sequence>
<dbReference type="PROSITE" id="PS50287">
    <property type="entry name" value="SRCR_2"/>
    <property type="match status" value="1"/>
</dbReference>
<evidence type="ECO:0000313" key="7">
    <source>
        <dbReference type="Proteomes" id="UP000008143"/>
    </source>
</evidence>
<dbReference type="SUPFAM" id="SSF56487">
    <property type="entry name" value="SRCR-like"/>
    <property type="match status" value="1"/>
</dbReference>
<feature type="domain" description="SRCR" evidence="6">
    <location>
        <begin position="19"/>
        <end position="125"/>
    </location>
</feature>
<keyword evidence="1 2" id="KW-1015">Disulfide bond</keyword>